<dbReference type="STRING" id="269796.Rru_A0723"/>
<dbReference type="AlphaFoldDB" id="Q2RWG8"/>
<organism evidence="2 3">
    <name type="scientific">Rhodospirillum rubrum (strain ATCC 11170 / ATH 1.1.1 / DSM 467 / LMG 4362 / NCIMB 8255 / S1)</name>
    <dbReference type="NCBI Taxonomy" id="269796"/>
    <lineage>
        <taxon>Bacteria</taxon>
        <taxon>Pseudomonadati</taxon>
        <taxon>Pseudomonadota</taxon>
        <taxon>Alphaproteobacteria</taxon>
        <taxon>Rhodospirillales</taxon>
        <taxon>Rhodospirillaceae</taxon>
        <taxon>Rhodospirillum</taxon>
    </lineage>
</organism>
<gene>
    <name evidence="2" type="ordered locus">Rru_A0723</name>
</gene>
<proteinExistence type="predicted"/>
<dbReference type="InterPro" id="IPR050464">
    <property type="entry name" value="Zeta_carotene_desat/Oxidored"/>
</dbReference>
<dbReference type="InterPro" id="IPR036188">
    <property type="entry name" value="FAD/NAD-bd_sf"/>
</dbReference>
<keyword evidence="3" id="KW-1185">Reference proteome</keyword>
<dbReference type="SUPFAM" id="SSF51905">
    <property type="entry name" value="FAD/NAD(P)-binding domain"/>
    <property type="match status" value="1"/>
</dbReference>
<dbReference type="KEGG" id="rru:Rru_A0723"/>
<feature type="domain" description="Amine oxidase" evidence="1">
    <location>
        <begin position="25"/>
        <end position="290"/>
    </location>
</feature>
<dbReference type="RefSeq" id="WP_011388481.1">
    <property type="nucleotide sequence ID" value="NC_007643.1"/>
</dbReference>
<accession>Q2RWG8</accession>
<evidence type="ECO:0000313" key="2">
    <source>
        <dbReference type="EMBL" id="ABC21527.1"/>
    </source>
</evidence>
<dbReference type="GO" id="GO:0016491">
    <property type="term" value="F:oxidoreductase activity"/>
    <property type="evidence" value="ECO:0007669"/>
    <property type="project" value="InterPro"/>
</dbReference>
<dbReference type="EnsemblBacteria" id="ABC21527">
    <property type="protein sequence ID" value="ABC21527"/>
    <property type="gene ID" value="Rru_A0723"/>
</dbReference>
<dbReference type="EMBL" id="CP000230">
    <property type="protein sequence ID" value="ABC21527.1"/>
    <property type="molecule type" value="Genomic_DNA"/>
</dbReference>
<dbReference type="HOGENOM" id="CLU_028123_1_0_5"/>
<dbReference type="eggNOG" id="COG2907">
    <property type="taxonomic scope" value="Bacteria"/>
</dbReference>
<dbReference type="PhylomeDB" id="Q2RWG8"/>
<evidence type="ECO:0000259" key="1">
    <source>
        <dbReference type="Pfam" id="PF01593"/>
    </source>
</evidence>
<dbReference type="Gene3D" id="3.50.50.60">
    <property type="entry name" value="FAD/NAD(P)-binding domain"/>
    <property type="match status" value="1"/>
</dbReference>
<dbReference type="PANTHER" id="PTHR42923:SF17">
    <property type="entry name" value="AMINE OXIDASE DOMAIN-CONTAINING PROTEIN"/>
    <property type="match status" value="1"/>
</dbReference>
<sequence>MTQVSSASFRPPSGRLDIAVVGTGIAGSAAAWLLSGRHAVTIYEADQRPGGHTHTVAVRTRGGASIVVDTGFIVYNEPNYPNLVALFDHLGVKTRPSDMSFSVSADGGGLEYSGAGLGGLLAQPVNLVRPRFWAMMRDLVRFYRGAPAVLEAPDADHLTLGDLLKRGGYSQAFIEDHLLPMGGAIWSSSTRDMADYPARAFISFFQNHALLDLGARPLWRTVAGGSREYLNRLIDRTKGSFRLGIGARRIFRDAQGVRIEATDGGITRHDHVLIATHADQALAMLGDPSAEEARLLGPFAYQANDVWLHQDDTLMPRRRRAWAAWNALTDRRSPDSPPTVTYWMNRLQGLDPAHPVFITLNPSHAPAADSVLGRYAYDHPLFTLATIAAQKELWRLQGVQRTWFCGSYFGAGFHEDALQSGLLAAERLGGVRRPWTVEKENARLAPWPAAGAGSTGREVAA</sequence>
<dbReference type="FunFam" id="1.10.405.20:FF:000001">
    <property type="entry name" value="Amine oxidase"/>
    <property type="match status" value="1"/>
</dbReference>
<dbReference type="PANTHER" id="PTHR42923">
    <property type="entry name" value="PROTOPORPHYRINOGEN OXIDASE"/>
    <property type="match status" value="1"/>
</dbReference>
<dbReference type="Gene3D" id="3.30.70.1990">
    <property type="match status" value="1"/>
</dbReference>
<dbReference type="Proteomes" id="UP000001929">
    <property type="component" value="Chromosome"/>
</dbReference>
<protein>
    <submittedName>
        <fullName evidence="2">Amine oxidase</fullName>
    </submittedName>
</protein>
<dbReference type="PATRIC" id="fig|269796.9.peg.775"/>
<evidence type="ECO:0000313" key="3">
    <source>
        <dbReference type="Proteomes" id="UP000001929"/>
    </source>
</evidence>
<reference evidence="2 3" key="1">
    <citation type="journal article" date="2011" name="Stand. Genomic Sci.">
        <title>Complete genome sequence of Rhodospirillum rubrum type strain (S1).</title>
        <authorList>
            <person name="Munk A.C."/>
            <person name="Copeland A."/>
            <person name="Lucas S."/>
            <person name="Lapidus A."/>
            <person name="Del Rio T.G."/>
            <person name="Barry K."/>
            <person name="Detter J.C."/>
            <person name="Hammon N."/>
            <person name="Israni S."/>
            <person name="Pitluck S."/>
            <person name="Brettin T."/>
            <person name="Bruce D."/>
            <person name="Han C."/>
            <person name="Tapia R."/>
            <person name="Gilna P."/>
            <person name="Schmutz J."/>
            <person name="Larimer F."/>
            <person name="Land M."/>
            <person name="Kyrpides N.C."/>
            <person name="Mavromatis K."/>
            <person name="Richardson P."/>
            <person name="Rohde M."/>
            <person name="Goker M."/>
            <person name="Klenk H.P."/>
            <person name="Zhang Y."/>
            <person name="Roberts G.P."/>
            <person name="Reslewic S."/>
            <person name="Schwartz D.C."/>
        </authorList>
    </citation>
    <scope>NUCLEOTIDE SEQUENCE [LARGE SCALE GENOMIC DNA]</scope>
    <source>
        <strain evidence="3">ATCC 11170 / ATH 1.1.1 / DSM 467 / LMG 4362 / NCIMB 8255 / S1</strain>
    </source>
</reference>
<name>Q2RWG8_RHORT</name>
<dbReference type="Pfam" id="PF01593">
    <property type="entry name" value="Amino_oxidase"/>
    <property type="match status" value="1"/>
</dbReference>
<dbReference type="InterPro" id="IPR002937">
    <property type="entry name" value="Amino_oxidase"/>
</dbReference>
<dbReference type="Gene3D" id="1.10.405.20">
    <property type="match status" value="1"/>
</dbReference>